<comment type="function">
    <text evidence="4">Part of the outer membrane protein assembly complex, which is involved in assembly and insertion of beta-barrel proteins into the outer membrane.</text>
</comment>
<dbReference type="PROSITE" id="PS51257">
    <property type="entry name" value="PROKAR_LIPOPROTEIN"/>
    <property type="match status" value="1"/>
</dbReference>
<feature type="domain" description="Pyrrolo-quinoline quinone repeat" evidence="6">
    <location>
        <begin position="113"/>
        <end position="335"/>
    </location>
</feature>
<dbReference type="NCBIfam" id="TIGR03300">
    <property type="entry name" value="assembly_YfgL"/>
    <property type="match status" value="1"/>
</dbReference>
<organism evidence="7 8">
    <name type="scientific">Psychrosphaera ytuae</name>
    <dbReference type="NCBI Taxonomy" id="2820710"/>
    <lineage>
        <taxon>Bacteria</taxon>
        <taxon>Pseudomonadati</taxon>
        <taxon>Pseudomonadota</taxon>
        <taxon>Gammaproteobacteria</taxon>
        <taxon>Alteromonadales</taxon>
        <taxon>Pseudoalteromonadaceae</taxon>
        <taxon>Psychrosphaera</taxon>
    </lineage>
</organism>
<comment type="subunit">
    <text evidence="4">Part of the Bam complex.</text>
</comment>
<evidence type="ECO:0000259" key="6">
    <source>
        <dbReference type="Pfam" id="PF13360"/>
    </source>
</evidence>
<dbReference type="Gene3D" id="2.130.10.10">
    <property type="entry name" value="YVTN repeat-like/Quinoprotein amine dehydrogenase"/>
    <property type="match status" value="1"/>
</dbReference>
<evidence type="ECO:0000256" key="1">
    <source>
        <dbReference type="ARBA" id="ARBA00022729"/>
    </source>
</evidence>
<accession>A0A975HHX6</accession>
<dbReference type="RefSeq" id="WP_208831701.1">
    <property type="nucleotide sequence ID" value="NZ_CP072110.1"/>
</dbReference>
<dbReference type="PANTHER" id="PTHR34512:SF30">
    <property type="entry name" value="OUTER MEMBRANE PROTEIN ASSEMBLY FACTOR BAMB"/>
    <property type="match status" value="1"/>
</dbReference>
<evidence type="ECO:0000313" key="8">
    <source>
        <dbReference type="Proteomes" id="UP000682739"/>
    </source>
</evidence>
<dbReference type="InterPro" id="IPR015943">
    <property type="entry name" value="WD40/YVTN_repeat-like_dom_sf"/>
</dbReference>
<protein>
    <recommendedName>
        <fullName evidence="4">Outer membrane protein assembly factor BamB</fullName>
    </recommendedName>
</protein>
<dbReference type="GO" id="GO:0043165">
    <property type="term" value="P:Gram-negative-bacterium-type cell outer membrane assembly"/>
    <property type="evidence" value="ECO:0007669"/>
    <property type="project" value="UniProtKB-UniRule"/>
</dbReference>
<dbReference type="InterPro" id="IPR011047">
    <property type="entry name" value="Quinoprotein_ADH-like_sf"/>
</dbReference>
<name>A0A975HHX6_9GAMM</name>
<evidence type="ECO:0000256" key="3">
    <source>
        <dbReference type="ARBA" id="ARBA00023237"/>
    </source>
</evidence>
<keyword evidence="8" id="KW-1185">Reference proteome</keyword>
<dbReference type="AlphaFoldDB" id="A0A975HHX6"/>
<dbReference type="HAMAP" id="MF_00923">
    <property type="entry name" value="OM_assembly_BamB"/>
    <property type="match status" value="1"/>
</dbReference>
<keyword evidence="2 4" id="KW-0472">Membrane</keyword>
<feature type="domain" description="Pyrrolo-quinoline quinone repeat" evidence="6">
    <location>
        <begin position="55"/>
        <end position="106"/>
    </location>
</feature>
<dbReference type="GO" id="GO:0051205">
    <property type="term" value="P:protein insertion into membrane"/>
    <property type="evidence" value="ECO:0007669"/>
    <property type="project" value="UniProtKB-UniRule"/>
</dbReference>
<feature type="signal peptide" evidence="5">
    <location>
        <begin position="1"/>
        <end position="28"/>
    </location>
</feature>
<comment type="subcellular location">
    <subcellularLocation>
        <location evidence="4">Cell outer membrane</location>
        <topology evidence="4">Lipid-anchor</topology>
    </subcellularLocation>
</comment>
<proteinExistence type="inferred from homology"/>
<dbReference type="InterPro" id="IPR002372">
    <property type="entry name" value="PQQ_rpt_dom"/>
</dbReference>
<dbReference type="EMBL" id="CP072110">
    <property type="protein sequence ID" value="QTH63646.1"/>
    <property type="molecule type" value="Genomic_DNA"/>
</dbReference>
<gene>
    <name evidence="4 7" type="primary">bamB</name>
    <name evidence="7" type="ORF">J1N51_13110</name>
</gene>
<reference evidence="7" key="1">
    <citation type="submission" date="2021-03" db="EMBL/GenBank/DDBJ databases">
        <title>Description of Psychrosphaera ytuae sp. nov. isolated from deep sea sediment of South China Sea.</title>
        <authorList>
            <person name="Zhang J."/>
            <person name="Xu X.-D."/>
        </authorList>
    </citation>
    <scope>NUCLEOTIDE SEQUENCE</scope>
    <source>
        <strain evidence="7">MTZ26</strain>
    </source>
</reference>
<keyword evidence="3 4" id="KW-0998">Cell outer membrane</keyword>
<dbReference type="KEGG" id="psym:J1N51_13110"/>
<comment type="similarity">
    <text evidence="4">Belongs to the BamB family.</text>
</comment>
<sequence>MRFSELSQQTRKLAKLALVSALSVAVLAGCESNDENEATRIAELEPINIKRHVEVEWREQAGDGVDNYFSNLTPVIAGDVIYAASRDGEVFAYNKLTGDEIWSTDTRDNPPSLWTTITLENVPGNKLSGGITAAYNNLYIGSENGFVIALSQETGDVLWRQNVRGEVVAAPAYGEGWIAVTTTAGVVTMLHPDTGEVRWEVETDVPALSLRGTSSPSVANGGVLVGTATGKVTVIIAEQGIAAWDAEVATVDGATELERLVDADSQPIIVGPDVYAIAYNGNLAAIDYRTGRIKWKREYSSYRNLSYESGTLYLTNDKGYVSAINASAGSELWSNTDFYNRRLTQPVVYKDTIVVGDFEGYFHFLDKQTGEVVSRYKLDDIDYSAYHWFVSWFTSEDRRAYAAPVVDGELLYVQTRDGELTALRLP</sequence>
<evidence type="ECO:0000256" key="5">
    <source>
        <dbReference type="SAM" id="SignalP"/>
    </source>
</evidence>
<evidence type="ECO:0000256" key="2">
    <source>
        <dbReference type="ARBA" id="ARBA00023136"/>
    </source>
</evidence>
<dbReference type="PANTHER" id="PTHR34512">
    <property type="entry name" value="CELL SURFACE PROTEIN"/>
    <property type="match status" value="1"/>
</dbReference>
<keyword evidence="4" id="KW-0564">Palmitate</keyword>
<dbReference type="InterPro" id="IPR018391">
    <property type="entry name" value="PQQ_b-propeller_rpt"/>
</dbReference>
<dbReference type="InterPro" id="IPR017687">
    <property type="entry name" value="BamB"/>
</dbReference>
<dbReference type="SUPFAM" id="SSF50998">
    <property type="entry name" value="Quinoprotein alcohol dehydrogenase-like"/>
    <property type="match status" value="1"/>
</dbReference>
<evidence type="ECO:0000256" key="4">
    <source>
        <dbReference type="HAMAP-Rule" id="MF_00923"/>
    </source>
</evidence>
<keyword evidence="1 4" id="KW-0732">Signal</keyword>
<evidence type="ECO:0000313" key="7">
    <source>
        <dbReference type="EMBL" id="QTH63646.1"/>
    </source>
</evidence>
<dbReference type="Proteomes" id="UP000682739">
    <property type="component" value="Chromosome"/>
</dbReference>
<dbReference type="NCBIfam" id="NF008351">
    <property type="entry name" value="PRK11138.1"/>
    <property type="match status" value="1"/>
</dbReference>
<feature type="chain" id="PRO_5037560716" description="Outer membrane protein assembly factor BamB" evidence="5">
    <location>
        <begin position="29"/>
        <end position="426"/>
    </location>
</feature>
<dbReference type="SMART" id="SM00564">
    <property type="entry name" value="PQQ"/>
    <property type="match status" value="7"/>
</dbReference>
<keyword evidence="4" id="KW-0449">Lipoprotein</keyword>
<dbReference type="GO" id="GO:0009279">
    <property type="term" value="C:cell outer membrane"/>
    <property type="evidence" value="ECO:0007669"/>
    <property type="project" value="UniProtKB-SubCell"/>
</dbReference>
<dbReference type="Pfam" id="PF13360">
    <property type="entry name" value="PQQ_2"/>
    <property type="match status" value="2"/>
</dbReference>